<keyword evidence="1" id="KW-1133">Transmembrane helix</keyword>
<evidence type="ECO:0000256" key="1">
    <source>
        <dbReference type="SAM" id="Phobius"/>
    </source>
</evidence>
<keyword evidence="1" id="KW-0472">Membrane</keyword>
<accession>A0A0W0STU8</accession>
<dbReference type="PATRIC" id="fig|29422.6.peg.756"/>
<dbReference type="RefSeq" id="WP_058440802.1">
    <property type="nucleotide sequence ID" value="NZ_CAAAHU010000007.1"/>
</dbReference>
<proteinExistence type="predicted"/>
<protein>
    <submittedName>
        <fullName evidence="2">Uncharacterized protein</fullName>
    </submittedName>
</protein>
<dbReference type="EMBL" id="LNXV01000004">
    <property type="protein sequence ID" value="KTC86782.1"/>
    <property type="molecule type" value="Genomic_DNA"/>
</dbReference>
<reference evidence="2 3" key="1">
    <citation type="submission" date="2015-11" db="EMBL/GenBank/DDBJ databases">
        <title>Genomic analysis of 38 Legionella species identifies large and diverse effector repertoires.</title>
        <authorList>
            <person name="Burstein D."/>
            <person name="Amaro F."/>
            <person name="Zusman T."/>
            <person name="Lifshitz Z."/>
            <person name="Cohen O."/>
            <person name="Gilbert J.A."/>
            <person name="Pupko T."/>
            <person name="Shuman H.A."/>
            <person name="Segal G."/>
        </authorList>
    </citation>
    <scope>NUCLEOTIDE SEQUENCE [LARGE SCALE GENOMIC DNA]</scope>
    <source>
        <strain evidence="2 3">ATCC 43878</strain>
    </source>
</reference>
<feature type="transmembrane region" description="Helical" evidence="1">
    <location>
        <begin position="6"/>
        <end position="26"/>
    </location>
</feature>
<keyword evidence="3" id="KW-1185">Reference proteome</keyword>
<dbReference type="OrthoDB" id="5635824at2"/>
<dbReference type="STRING" id="29422.Lbru_0723"/>
<comment type="caution">
    <text evidence="2">The sequence shown here is derived from an EMBL/GenBank/DDBJ whole genome shotgun (WGS) entry which is preliminary data.</text>
</comment>
<organism evidence="2 3">
    <name type="scientific">Legionella brunensis</name>
    <dbReference type="NCBI Taxonomy" id="29422"/>
    <lineage>
        <taxon>Bacteria</taxon>
        <taxon>Pseudomonadati</taxon>
        <taxon>Pseudomonadota</taxon>
        <taxon>Gammaproteobacteria</taxon>
        <taxon>Legionellales</taxon>
        <taxon>Legionellaceae</taxon>
        <taxon>Legionella</taxon>
    </lineage>
</organism>
<name>A0A0W0STU8_9GAMM</name>
<gene>
    <name evidence="2" type="ORF">Lbru_0723</name>
</gene>
<dbReference type="AlphaFoldDB" id="A0A0W0STU8"/>
<evidence type="ECO:0000313" key="3">
    <source>
        <dbReference type="Proteomes" id="UP000054742"/>
    </source>
</evidence>
<sequence>MGLLLVIYGVGLLISLWQNLVTLWGIKKIKRNLSIDMFKIQPNLTRDFVFKIFFWPYFFAKKNPLERFSETFFMHYGDQGTRYLGTKGLKNFINDIFKGKNRYKNYTVCHFLWEIDPFSPLYRRYRKYINKPNLMGFAEIILAYSKGNYLLHIGLVSQPLKSKILISRFVLDNCEQLSQEEVKVRLAEINSSKFQEMQSDWI</sequence>
<keyword evidence="1" id="KW-0812">Transmembrane</keyword>
<dbReference type="Proteomes" id="UP000054742">
    <property type="component" value="Unassembled WGS sequence"/>
</dbReference>
<evidence type="ECO:0000313" key="2">
    <source>
        <dbReference type="EMBL" id="KTC86782.1"/>
    </source>
</evidence>